<protein>
    <submittedName>
        <fullName evidence="2">Uncharacterized protein</fullName>
    </submittedName>
</protein>
<accession>A0A3G8Y051</accession>
<organism evidence="2 3">
    <name type="scientific">Kaistella carnis</name>
    <dbReference type="NCBI Taxonomy" id="1241979"/>
    <lineage>
        <taxon>Bacteria</taxon>
        <taxon>Pseudomonadati</taxon>
        <taxon>Bacteroidota</taxon>
        <taxon>Flavobacteriia</taxon>
        <taxon>Flavobacteriales</taxon>
        <taxon>Weeksellaceae</taxon>
        <taxon>Chryseobacterium group</taxon>
        <taxon>Kaistella</taxon>
    </lineage>
</organism>
<dbReference type="RefSeq" id="WP_125025987.1">
    <property type="nucleotide sequence ID" value="NZ_CP034159.1"/>
</dbReference>
<feature type="transmembrane region" description="Helical" evidence="1">
    <location>
        <begin position="60"/>
        <end position="77"/>
    </location>
</feature>
<keyword evidence="3" id="KW-1185">Reference proteome</keyword>
<dbReference type="KEGG" id="ccas:EIB73_14715"/>
<evidence type="ECO:0000313" key="2">
    <source>
        <dbReference type="EMBL" id="AZI34351.1"/>
    </source>
</evidence>
<dbReference type="OrthoDB" id="9971380at2"/>
<keyword evidence="1" id="KW-0472">Membrane</keyword>
<reference evidence="3" key="1">
    <citation type="submission" date="2018-11" db="EMBL/GenBank/DDBJ databases">
        <title>Proposal to divide the Flavobacteriaceae and reorganize its genera based on Amino Acid Identity values calculated from whole genome sequences.</title>
        <authorList>
            <person name="Nicholson A.C."/>
            <person name="Gulvik C.A."/>
            <person name="Whitney A.M."/>
            <person name="Humrighouse B.W."/>
            <person name="Bell M."/>
            <person name="Holmes B."/>
            <person name="Steigerwalt A.G."/>
            <person name="Villarma A."/>
            <person name="Sheth M."/>
            <person name="Batra D."/>
            <person name="Pryor J."/>
            <person name="Bernardet J.-F."/>
            <person name="Hugo C."/>
            <person name="Kampfer P."/>
            <person name="Newman J.D."/>
            <person name="McQuiston J.R."/>
        </authorList>
    </citation>
    <scope>NUCLEOTIDE SEQUENCE [LARGE SCALE GENOMIC DNA]</scope>
    <source>
        <strain evidence="3">G0081</strain>
    </source>
</reference>
<dbReference type="Proteomes" id="UP000270185">
    <property type="component" value="Chromosome"/>
</dbReference>
<proteinExistence type="predicted"/>
<keyword evidence="1" id="KW-0812">Transmembrane</keyword>
<name>A0A3G8Y051_9FLAO</name>
<evidence type="ECO:0000313" key="3">
    <source>
        <dbReference type="Proteomes" id="UP000270185"/>
    </source>
</evidence>
<keyword evidence="1" id="KW-1133">Transmembrane helix</keyword>
<sequence>MIRYRVKKLPYVEGFVMNYIYETVSKRQLPGMLEDGWEVVSKENTIETFYKEKWVSISRAEKVSIISLIIALLTFVFK</sequence>
<dbReference type="AlphaFoldDB" id="A0A3G8Y051"/>
<evidence type="ECO:0000256" key="1">
    <source>
        <dbReference type="SAM" id="Phobius"/>
    </source>
</evidence>
<gene>
    <name evidence="2" type="ORF">EIB73_14715</name>
</gene>
<dbReference type="EMBL" id="CP034159">
    <property type="protein sequence ID" value="AZI34351.1"/>
    <property type="molecule type" value="Genomic_DNA"/>
</dbReference>